<evidence type="ECO:0000256" key="1">
    <source>
        <dbReference type="ARBA" id="ARBA00009009"/>
    </source>
</evidence>
<dbReference type="EMBL" id="ML737642">
    <property type="protein sequence ID" value="KAE8364884.1"/>
    <property type="molecule type" value="Genomic_DNA"/>
</dbReference>
<reference evidence="4 5" key="1">
    <citation type="submission" date="2019-04" db="EMBL/GenBank/DDBJ databases">
        <title>Friends and foes A comparative genomics studyof 23 Aspergillus species from section Flavi.</title>
        <authorList>
            <consortium name="DOE Joint Genome Institute"/>
            <person name="Kjaerbolling I."/>
            <person name="Vesth T."/>
            <person name="Frisvad J.C."/>
            <person name="Nybo J.L."/>
            <person name="Theobald S."/>
            <person name="Kildgaard S."/>
            <person name="Isbrandt T."/>
            <person name="Kuo A."/>
            <person name="Sato A."/>
            <person name="Lyhne E.K."/>
            <person name="Kogle M.E."/>
            <person name="Wiebenga A."/>
            <person name="Kun R.S."/>
            <person name="Lubbers R.J."/>
            <person name="Makela M.R."/>
            <person name="Barry K."/>
            <person name="Chovatia M."/>
            <person name="Clum A."/>
            <person name="Daum C."/>
            <person name="Haridas S."/>
            <person name="He G."/>
            <person name="LaButti K."/>
            <person name="Lipzen A."/>
            <person name="Mondo S."/>
            <person name="Riley R."/>
            <person name="Salamov A."/>
            <person name="Simmons B.A."/>
            <person name="Magnuson J.K."/>
            <person name="Henrissat B."/>
            <person name="Mortensen U.H."/>
            <person name="Larsen T.O."/>
            <person name="Devries R.P."/>
            <person name="Grigoriev I.V."/>
            <person name="Machida M."/>
            <person name="Baker S.E."/>
            <person name="Andersen M.R."/>
        </authorList>
    </citation>
    <scope>NUCLEOTIDE SEQUENCE [LARGE SCALE GENOMIC DNA]</scope>
    <source>
        <strain evidence="4 5">CBS 763.97</strain>
    </source>
</reference>
<gene>
    <name evidence="4" type="ORF">BDV27DRAFT_172075</name>
</gene>
<dbReference type="OrthoDB" id="428260at2759"/>
<evidence type="ECO:0000259" key="3">
    <source>
        <dbReference type="Pfam" id="PF00144"/>
    </source>
</evidence>
<keyword evidence="2" id="KW-0378">Hydrolase</keyword>
<dbReference type="GO" id="GO:0016787">
    <property type="term" value="F:hydrolase activity"/>
    <property type="evidence" value="ECO:0007669"/>
    <property type="project" value="UniProtKB-KW"/>
</dbReference>
<keyword evidence="5" id="KW-1185">Reference proteome</keyword>
<proteinExistence type="inferred from homology"/>
<protein>
    <submittedName>
        <fullName evidence="4">Beta-lactamase/transpeptidase-like protein</fullName>
    </submittedName>
</protein>
<sequence length="416" mass="45833">MQQKAMDKVDKILDQFTDPLTGSVHGAVFIAIDSSGNIIYHRAAGKANLDDERAPALQTNFLYWIASMTKLVTAVAVMQLVERGIVSLEDDVRAIVPELRDIQILEDIRNELNQLHLKPVQGKITLRNLLCHTAGFVYDSSSPLLQKWSKSQGRTAHTFCGSMAGYQHPLLFEPDTSWGYGAGLDWAGRVIECLTNSTLEDYMQTHIWSKLGARSTTFHPELYRETLPPQMGMGYRVSVGQGTKSLKSGPIILKQPAQDDLGGIGLFSTPMDFVKLLSALLGGGYPLLTRESVDILLRPQLSDASREAMPRPLGAQMRRVLGIRDARDTQQADHSLAGTITLKDIAGRRRAGTVNWSGLPNLHWWIDRQTGIAATLFTQVMPLGDAAITSLLIDLEESLYAALEESAVPMKVDVKL</sequence>
<dbReference type="AlphaFoldDB" id="A0A5N7A4V7"/>
<dbReference type="RefSeq" id="XP_031927965.1">
    <property type="nucleotide sequence ID" value="XM_032075762.1"/>
</dbReference>
<dbReference type="Pfam" id="PF00144">
    <property type="entry name" value="Beta-lactamase"/>
    <property type="match status" value="1"/>
</dbReference>
<dbReference type="GeneID" id="43660208"/>
<dbReference type="PANTHER" id="PTHR43283:SF17">
    <property type="entry name" value="(LOVD), PUTATIVE (AFU_ORTHOLOGUE AFUA_5G00920)-RELATED"/>
    <property type="match status" value="1"/>
</dbReference>
<dbReference type="SUPFAM" id="SSF56601">
    <property type="entry name" value="beta-lactamase/transpeptidase-like"/>
    <property type="match status" value="1"/>
</dbReference>
<dbReference type="InterPro" id="IPR012338">
    <property type="entry name" value="Beta-lactam/transpept-like"/>
</dbReference>
<dbReference type="PANTHER" id="PTHR43283">
    <property type="entry name" value="BETA-LACTAMASE-RELATED"/>
    <property type="match status" value="1"/>
</dbReference>
<accession>A0A5N7A4V7</accession>
<evidence type="ECO:0000256" key="2">
    <source>
        <dbReference type="ARBA" id="ARBA00022801"/>
    </source>
</evidence>
<dbReference type="Proteomes" id="UP000326268">
    <property type="component" value="Unassembled WGS sequence"/>
</dbReference>
<dbReference type="Gene3D" id="3.40.710.10">
    <property type="entry name" value="DD-peptidase/beta-lactamase superfamily"/>
    <property type="match status" value="1"/>
</dbReference>
<name>A0A5N7A4V7_9EURO</name>
<evidence type="ECO:0000313" key="4">
    <source>
        <dbReference type="EMBL" id="KAE8364884.1"/>
    </source>
</evidence>
<organism evidence="4 5">
    <name type="scientific">Aspergillus caelatus</name>
    <dbReference type="NCBI Taxonomy" id="61420"/>
    <lineage>
        <taxon>Eukaryota</taxon>
        <taxon>Fungi</taxon>
        <taxon>Dikarya</taxon>
        <taxon>Ascomycota</taxon>
        <taxon>Pezizomycotina</taxon>
        <taxon>Eurotiomycetes</taxon>
        <taxon>Eurotiomycetidae</taxon>
        <taxon>Eurotiales</taxon>
        <taxon>Aspergillaceae</taxon>
        <taxon>Aspergillus</taxon>
        <taxon>Aspergillus subgen. Circumdati</taxon>
    </lineage>
</organism>
<dbReference type="InterPro" id="IPR001466">
    <property type="entry name" value="Beta-lactam-related"/>
</dbReference>
<evidence type="ECO:0000313" key="5">
    <source>
        <dbReference type="Proteomes" id="UP000326268"/>
    </source>
</evidence>
<comment type="similarity">
    <text evidence="1">Belongs to the class-A beta-lactamase family.</text>
</comment>
<feature type="domain" description="Beta-lactamase-related" evidence="3">
    <location>
        <begin position="14"/>
        <end position="388"/>
    </location>
</feature>
<dbReference type="InterPro" id="IPR050789">
    <property type="entry name" value="Diverse_Enzym_Activities"/>
</dbReference>